<reference evidence="11 12" key="2">
    <citation type="submission" date="2019-09" db="EMBL/GenBank/DDBJ databases">
        <authorList>
            <person name="Jin C."/>
        </authorList>
    </citation>
    <scope>NUCLEOTIDE SEQUENCE [LARGE SCALE GENOMIC DNA]</scope>
    <source>
        <strain evidence="11 12">BN140078</strain>
    </source>
</reference>
<dbReference type="GO" id="GO:0006730">
    <property type="term" value="P:one-carbon metabolic process"/>
    <property type="evidence" value="ECO:0007669"/>
    <property type="project" value="UniProtKB-KW"/>
</dbReference>
<dbReference type="PIRSF" id="PIRSF000194">
    <property type="entry name" value="DHFR"/>
    <property type="match status" value="1"/>
</dbReference>
<dbReference type="Pfam" id="PF00186">
    <property type="entry name" value="DHFR_1"/>
    <property type="match status" value="1"/>
</dbReference>
<dbReference type="GO" id="GO:0004146">
    <property type="term" value="F:dihydrofolate reductase activity"/>
    <property type="evidence" value="ECO:0007669"/>
    <property type="project" value="UniProtKB-EC"/>
</dbReference>
<comment type="function">
    <text evidence="7 8">Key enzyme in folate metabolism. Catalyzes an essential reaction for de novo glycine and purine synthesis, and for DNA precursor synthesis.</text>
</comment>
<proteinExistence type="inferred from homology"/>
<evidence type="ECO:0000256" key="5">
    <source>
        <dbReference type="ARBA" id="ARBA00022857"/>
    </source>
</evidence>
<dbReference type="GO" id="GO:0046654">
    <property type="term" value="P:tetrahydrofolate biosynthetic process"/>
    <property type="evidence" value="ECO:0007669"/>
    <property type="project" value="UniProtKB-UniPathway"/>
</dbReference>
<evidence type="ECO:0000256" key="4">
    <source>
        <dbReference type="ARBA" id="ARBA00022563"/>
    </source>
</evidence>
<dbReference type="InterPro" id="IPR017925">
    <property type="entry name" value="DHFR_CS"/>
</dbReference>
<dbReference type="PANTHER" id="PTHR48069">
    <property type="entry name" value="DIHYDROFOLATE REDUCTASE"/>
    <property type="match status" value="1"/>
</dbReference>
<keyword evidence="6 8" id="KW-0560">Oxidoreductase</keyword>
<gene>
    <name evidence="11" type="ORF">F0L74_14845</name>
</gene>
<reference evidence="11 12" key="1">
    <citation type="submission" date="2019-09" db="EMBL/GenBank/DDBJ databases">
        <title>Chitinophaga ginsengihumi sp. nov., isolated from soil of ginseng rhizosphere.</title>
        <authorList>
            <person name="Lee J."/>
        </authorList>
    </citation>
    <scope>NUCLEOTIDE SEQUENCE [LARGE SCALE GENOMIC DNA]</scope>
    <source>
        <strain evidence="11 12">BN140078</strain>
    </source>
</reference>
<evidence type="ECO:0000313" key="11">
    <source>
        <dbReference type="EMBL" id="KAA2243754.1"/>
    </source>
</evidence>
<comment type="caution">
    <text evidence="11">The sequence shown here is derived from an EMBL/GenBank/DDBJ whole genome shotgun (WGS) entry which is preliminary data.</text>
</comment>
<dbReference type="AlphaFoldDB" id="A0A5B2VY57"/>
<evidence type="ECO:0000256" key="1">
    <source>
        <dbReference type="ARBA" id="ARBA00004903"/>
    </source>
</evidence>
<dbReference type="PANTHER" id="PTHR48069:SF3">
    <property type="entry name" value="DIHYDROFOLATE REDUCTASE"/>
    <property type="match status" value="1"/>
</dbReference>
<accession>A0A5B2VY57</accession>
<evidence type="ECO:0000256" key="2">
    <source>
        <dbReference type="ARBA" id="ARBA00009539"/>
    </source>
</evidence>
<dbReference type="PROSITE" id="PS00075">
    <property type="entry name" value="DHFR_1"/>
    <property type="match status" value="1"/>
</dbReference>
<evidence type="ECO:0000256" key="9">
    <source>
        <dbReference type="RuleBase" id="RU004474"/>
    </source>
</evidence>
<dbReference type="GO" id="GO:0005829">
    <property type="term" value="C:cytosol"/>
    <property type="evidence" value="ECO:0007669"/>
    <property type="project" value="TreeGrafter"/>
</dbReference>
<protein>
    <recommendedName>
        <fullName evidence="3 8">Dihydrofolate reductase</fullName>
        <ecNumber evidence="3 8">1.5.1.3</ecNumber>
    </recommendedName>
</protein>
<dbReference type="InterPro" id="IPR001796">
    <property type="entry name" value="DHFR_dom"/>
</dbReference>
<name>A0A5B2VY57_9BACT</name>
<evidence type="ECO:0000256" key="7">
    <source>
        <dbReference type="ARBA" id="ARBA00025067"/>
    </source>
</evidence>
<evidence type="ECO:0000256" key="6">
    <source>
        <dbReference type="ARBA" id="ARBA00023002"/>
    </source>
</evidence>
<dbReference type="GO" id="GO:0070401">
    <property type="term" value="F:NADP+ binding"/>
    <property type="evidence" value="ECO:0007669"/>
    <property type="project" value="UniProtKB-ARBA"/>
</dbReference>
<keyword evidence="5 8" id="KW-0521">NADP</keyword>
<evidence type="ECO:0000259" key="10">
    <source>
        <dbReference type="PROSITE" id="PS51330"/>
    </source>
</evidence>
<dbReference type="InterPro" id="IPR024072">
    <property type="entry name" value="DHFR-like_dom_sf"/>
</dbReference>
<dbReference type="Proteomes" id="UP000324611">
    <property type="component" value="Unassembled WGS sequence"/>
</dbReference>
<dbReference type="Gene3D" id="3.40.430.10">
    <property type="entry name" value="Dihydrofolate Reductase, subunit A"/>
    <property type="match status" value="1"/>
</dbReference>
<dbReference type="GO" id="GO:0046452">
    <property type="term" value="P:dihydrofolate metabolic process"/>
    <property type="evidence" value="ECO:0007669"/>
    <property type="project" value="TreeGrafter"/>
</dbReference>
<keyword evidence="12" id="KW-1185">Reference proteome</keyword>
<keyword evidence="4 8" id="KW-0554">One-carbon metabolism</keyword>
<dbReference type="CDD" id="cd00209">
    <property type="entry name" value="DHFR"/>
    <property type="match status" value="1"/>
</dbReference>
<evidence type="ECO:0000313" key="12">
    <source>
        <dbReference type="Proteomes" id="UP000324611"/>
    </source>
</evidence>
<evidence type="ECO:0000256" key="3">
    <source>
        <dbReference type="ARBA" id="ARBA00012856"/>
    </source>
</evidence>
<comment type="catalytic activity">
    <reaction evidence="8">
        <text>(6S)-5,6,7,8-tetrahydrofolate + NADP(+) = 7,8-dihydrofolate + NADPH + H(+)</text>
        <dbReference type="Rhea" id="RHEA:15009"/>
        <dbReference type="ChEBI" id="CHEBI:15378"/>
        <dbReference type="ChEBI" id="CHEBI:57451"/>
        <dbReference type="ChEBI" id="CHEBI:57453"/>
        <dbReference type="ChEBI" id="CHEBI:57783"/>
        <dbReference type="ChEBI" id="CHEBI:58349"/>
        <dbReference type="EC" id="1.5.1.3"/>
    </reaction>
</comment>
<dbReference type="FunFam" id="3.40.430.10:FF:000001">
    <property type="entry name" value="Dihydrofolate reductase"/>
    <property type="match status" value="1"/>
</dbReference>
<dbReference type="EC" id="1.5.1.3" evidence="3 8"/>
<dbReference type="UniPathway" id="UPA00077">
    <property type="reaction ID" value="UER00158"/>
</dbReference>
<dbReference type="InterPro" id="IPR012259">
    <property type="entry name" value="DHFR"/>
</dbReference>
<dbReference type="SUPFAM" id="SSF53597">
    <property type="entry name" value="Dihydrofolate reductase-like"/>
    <property type="match status" value="1"/>
</dbReference>
<sequence>MQLMIISIIVAASENNVIGREKELPWRLSTDLKYFKQTTLGKPIIMGRKTFESLGKPLPNRPNIVVTRQADYGQDGIIVTSSLTDAITAAAAFNMGEIFITGGSEIFSQALQASLVQRIYITRVHATVEGDTYFPVFDKDQWQLVSSEPHAADEKNQYAFTFEVYERR</sequence>
<dbReference type="PROSITE" id="PS51330">
    <property type="entry name" value="DHFR_2"/>
    <property type="match status" value="1"/>
</dbReference>
<feature type="domain" description="DHFR" evidence="10">
    <location>
        <begin position="5"/>
        <end position="167"/>
    </location>
</feature>
<comment type="similarity">
    <text evidence="2 8 9">Belongs to the dihydrofolate reductase family.</text>
</comment>
<comment type="pathway">
    <text evidence="1 8">Cofactor biosynthesis; tetrahydrofolate biosynthesis; 5,6,7,8-tetrahydrofolate from 7,8-dihydrofolate: step 1/1.</text>
</comment>
<organism evidence="11 12">
    <name type="scientific">Chitinophaga agrisoli</name>
    <dbReference type="NCBI Taxonomy" id="2607653"/>
    <lineage>
        <taxon>Bacteria</taxon>
        <taxon>Pseudomonadati</taxon>
        <taxon>Bacteroidota</taxon>
        <taxon>Chitinophagia</taxon>
        <taxon>Chitinophagales</taxon>
        <taxon>Chitinophagaceae</taxon>
        <taxon>Chitinophaga</taxon>
    </lineage>
</organism>
<dbReference type="GO" id="GO:0046655">
    <property type="term" value="P:folic acid metabolic process"/>
    <property type="evidence" value="ECO:0007669"/>
    <property type="project" value="TreeGrafter"/>
</dbReference>
<dbReference type="EMBL" id="VUOC01000002">
    <property type="protein sequence ID" value="KAA2243754.1"/>
    <property type="molecule type" value="Genomic_DNA"/>
</dbReference>
<dbReference type="PRINTS" id="PR00070">
    <property type="entry name" value="DHFR"/>
</dbReference>
<evidence type="ECO:0000256" key="8">
    <source>
        <dbReference type="PIRNR" id="PIRNR000194"/>
    </source>
</evidence>